<sequence length="152" mass="16345">MDAVILPSTSQGVMNDQWGRGTCHIIFGVPRHSRGGSSSKIITHEGKGTIADNITSTHQMAVPSELVYKPSNRPGDGRGSQNLVGKLQSEFKFVISFAGKLAGIRRVEERERDRVLSGDCQRQLGMWAVAVGSPVTAHVCSGGTKRKERDGG</sequence>
<accession>A0A8K0MQZ5</accession>
<dbReference type="AlphaFoldDB" id="A0A8K0MQZ5"/>
<comment type="caution">
    <text evidence="1">The sequence shown here is derived from an EMBL/GenBank/DDBJ whole genome shotgun (WGS) entry which is preliminary data.</text>
</comment>
<dbReference type="EMBL" id="VOIH02000001">
    <property type="protein sequence ID" value="KAF3455586.1"/>
    <property type="molecule type" value="Genomic_DNA"/>
</dbReference>
<evidence type="ECO:0000313" key="2">
    <source>
        <dbReference type="Proteomes" id="UP000796880"/>
    </source>
</evidence>
<name>A0A8K0MQZ5_9ROSA</name>
<protein>
    <submittedName>
        <fullName evidence="1">Uncharacterized protein</fullName>
    </submittedName>
</protein>
<reference evidence="1" key="1">
    <citation type="submission" date="2020-03" db="EMBL/GenBank/DDBJ databases">
        <title>A high-quality chromosome-level genome assembly of a woody plant with both climbing and erect habits, Rhamnella rubrinervis.</title>
        <authorList>
            <person name="Lu Z."/>
            <person name="Yang Y."/>
            <person name="Zhu X."/>
            <person name="Sun Y."/>
        </authorList>
    </citation>
    <scope>NUCLEOTIDE SEQUENCE</scope>
    <source>
        <strain evidence="1">BYM</strain>
        <tissue evidence="1">Leaf</tissue>
    </source>
</reference>
<keyword evidence="2" id="KW-1185">Reference proteome</keyword>
<evidence type="ECO:0000313" key="1">
    <source>
        <dbReference type="EMBL" id="KAF3455586.1"/>
    </source>
</evidence>
<organism evidence="1 2">
    <name type="scientific">Rhamnella rubrinervis</name>
    <dbReference type="NCBI Taxonomy" id="2594499"/>
    <lineage>
        <taxon>Eukaryota</taxon>
        <taxon>Viridiplantae</taxon>
        <taxon>Streptophyta</taxon>
        <taxon>Embryophyta</taxon>
        <taxon>Tracheophyta</taxon>
        <taxon>Spermatophyta</taxon>
        <taxon>Magnoliopsida</taxon>
        <taxon>eudicotyledons</taxon>
        <taxon>Gunneridae</taxon>
        <taxon>Pentapetalae</taxon>
        <taxon>rosids</taxon>
        <taxon>fabids</taxon>
        <taxon>Rosales</taxon>
        <taxon>Rhamnaceae</taxon>
        <taxon>rhamnoid group</taxon>
        <taxon>Rhamneae</taxon>
        <taxon>Rhamnella</taxon>
    </lineage>
</organism>
<proteinExistence type="predicted"/>
<gene>
    <name evidence="1" type="ORF">FNV43_RR00219</name>
</gene>
<dbReference type="Proteomes" id="UP000796880">
    <property type="component" value="Unassembled WGS sequence"/>
</dbReference>